<dbReference type="EMBL" id="FXTN01000003">
    <property type="protein sequence ID" value="SMO55637.1"/>
    <property type="molecule type" value="Genomic_DNA"/>
</dbReference>
<feature type="region of interest" description="Disordered" evidence="1">
    <location>
        <begin position="1"/>
        <end position="25"/>
    </location>
</feature>
<dbReference type="OrthoDB" id="9855788at2"/>
<evidence type="ECO:0000313" key="3">
    <source>
        <dbReference type="Proteomes" id="UP000320300"/>
    </source>
</evidence>
<dbReference type="AlphaFoldDB" id="A0A521C822"/>
<evidence type="ECO:0000256" key="1">
    <source>
        <dbReference type="SAM" id="MobiDB-lite"/>
    </source>
</evidence>
<name>A0A521C822_9SPHI</name>
<keyword evidence="3" id="KW-1185">Reference proteome</keyword>
<evidence type="ECO:0000313" key="2">
    <source>
        <dbReference type="EMBL" id="SMO55637.1"/>
    </source>
</evidence>
<gene>
    <name evidence="2" type="ORF">SAMN06265348_103306</name>
</gene>
<dbReference type="RefSeq" id="WP_142527497.1">
    <property type="nucleotide sequence ID" value="NZ_FXTN01000003.1"/>
</dbReference>
<organism evidence="2 3">
    <name type="scientific">Pedobacter westerhofensis</name>
    <dbReference type="NCBI Taxonomy" id="425512"/>
    <lineage>
        <taxon>Bacteria</taxon>
        <taxon>Pseudomonadati</taxon>
        <taxon>Bacteroidota</taxon>
        <taxon>Sphingobacteriia</taxon>
        <taxon>Sphingobacteriales</taxon>
        <taxon>Sphingobacteriaceae</taxon>
        <taxon>Pedobacter</taxon>
    </lineage>
</organism>
<dbReference type="Proteomes" id="UP000320300">
    <property type="component" value="Unassembled WGS sequence"/>
</dbReference>
<accession>A0A521C822</accession>
<protein>
    <submittedName>
        <fullName evidence="2">Uncharacterized protein</fullName>
    </submittedName>
</protein>
<sequence length="171" mass="19418">MSTTKPNRPKKVSSKRDRLSQPKPSKYTYADLSNFHRTVIAILNSKKRHTLDQSDYITVMQYICIVTNLLDLTPIQNLAITKNLQDGIASSVPYPLPKIKGIGVISRSKKCLRELINWMKEVVNIEDLSLEKLLDEYYTKFPYALRPTVIPKADPIKSNPPTNKNKSSGKS</sequence>
<reference evidence="2 3" key="1">
    <citation type="submission" date="2017-05" db="EMBL/GenBank/DDBJ databases">
        <authorList>
            <person name="Varghese N."/>
            <person name="Submissions S."/>
        </authorList>
    </citation>
    <scope>NUCLEOTIDE SEQUENCE [LARGE SCALE GENOMIC DNA]</scope>
    <source>
        <strain evidence="2 3">DSM 19036</strain>
    </source>
</reference>
<proteinExistence type="predicted"/>